<evidence type="ECO:0000256" key="4">
    <source>
        <dbReference type="SAM" id="SignalP"/>
    </source>
</evidence>
<feature type="signal peptide" evidence="4">
    <location>
        <begin position="1"/>
        <end position="24"/>
    </location>
</feature>
<organism evidence="6 7">
    <name type="scientific">Propioniciclava flava</name>
    <dbReference type="NCBI Taxonomy" id="2072026"/>
    <lineage>
        <taxon>Bacteria</taxon>
        <taxon>Bacillati</taxon>
        <taxon>Actinomycetota</taxon>
        <taxon>Actinomycetes</taxon>
        <taxon>Propionibacteriales</taxon>
        <taxon>Propionibacteriaceae</taxon>
        <taxon>Propioniciclava</taxon>
    </lineage>
</organism>
<dbReference type="Proteomes" id="UP000290624">
    <property type="component" value="Unassembled WGS sequence"/>
</dbReference>
<comment type="caution">
    <text evidence="6">The sequence shown here is derived from an EMBL/GenBank/DDBJ whole genome shotgun (WGS) entry which is preliminary data.</text>
</comment>
<protein>
    <recommendedName>
        <fullName evidence="5">Peptidase S9 prolyl oligopeptidase catalytic domain-containing protein</fullName>
    </recommendedName>
</protein>
<feature type="region of interest" description="Disordered" evidence="2">
    <location>
        <begin position="393"/>
        <end position="412"/>
    </location>
</feature>
<evidence type="ECO:0000313" key="6">
    <source>
        <dbReference type="EMBL" id="RXW32358.1"/>
    </source>
</evidence>
<dbReference type="SUPFAM" id="SSF53474">
    <property type="entry name" value="alpha/beta-Hydrolases"/>
    <property type="match status" value="1"/>
</dbReference>
<dbReference type="PROSITE" id="PS51257">
    <property type="entry name" value="PROKAR_LIPOPROTEIN"/>
    <property type="match status" value="1"/>
</dbReference>
<accession>A0A4V1Q7F0</accession>
<evidence type="ECO:0000256" key="3">
    <source>
        <dbReference type="SAM" id="Phobius"/>
    </source>
</evidence>
<keyword evidence="3" id="KW-0472">Membrane</keyword>
<name>A0A4V1Q7F0_9ACTN</name>
<dbReference type="Gene3D" id="3.40.50.1820">
    <property type="entry name" value="alpha/beta hydrolase"/>
    <property type="match status" value="1"/>
</dbReference>
<feature type="transmembrane region" description="Helical" evidence="3">
    <location>
        <begin position="310"/>
        <end position="332"/>
    </location>
</feature>
<feature type="transmembrane region" description="Helical" evidence="3">
    <location>
        <begin position="353"/>
        <end position="373"/>
    </location>
</feature>
<dbReference type="EMBL" id="PPCV01000004">
    <property type="protein sequence ID" value="RXW32358.1"/>
    <property type="molecule type" value="Genomic_DNA"/>
</dbReference>
<dbReference type="AlphaFoldDB" id="A0A4V1Q7F0"/>
<keyword evidence="7" id="KW-1185">Reference proteome</keyword>
<dbReference type="InterPro" id="IPR050261">
    <property type="entry name" value="FrsA_esterase"/>
</dbReference>
<evidence type="ECO:0000259" key="5">
    <source>
        <dbReference type="Pfam" id="PF00326"/>
    </source>
</evidence>
<dbReference type="InterPro" id="IPR029058">
    <property type="entry name" value="AB_hydrolase_fold"/>
</dbReference>
<dbReference type="PANTHER" id="PTHR22946">
    <property type="entry name" value="DIENELACTONE HYDROLASE DOMAIN-CONTAINING PROTEIN-RELATED"/>
    <property type="match status" value="1"/>
</dbReference>
<feature type="compositionally biased region" description="Polar residues" evidence="2">
    <location>
        <begin position="395"/>
        <end position="412"/>
    </location>
</feature>
<proteinExistence type="inferred from homology"/>
<comment type="similarity">
    <text evidence="1">Belongs to the AB hydrolase superfamily.</text>
</comment>
<evidence type="ECO:0000313" key="7">
    <source>
        <dbReference type="Proteomes" id="UP000290624"/>
    </source>
</evidence>
<reference evidence="6 7" key="1">
    <citation type="submission" date="2018-01" db="EMBL/GenBank/DDBJ databases">
        <title>Lactibacter flavus gen. nov., sp. nov., a novel bacterium of the family Propionibacteriaceae isolated from raw milk and dairy products.</title>
        <authorList>
            <person name="Wenning M."/>
            <person name="Breitenwieser F."/>
            <person name="Huptas C."/>
            <person name="von Neubeck M."/>
            <person name="Busse H.-J."/>
            <person name="Scherer S."/>
        </authorList>
    </citation>
    <scope>NUCLEOTIDE SEQUENCE [LARGE SCALE GENOMIC DNA]</scope>
    <source>
        <strain evidence="6 7">VG341</strain>
    </source>
</reference>
<sequence length="412" mass="43944">MKKNTRLALYLCSALALLISCLGASLVQTGAGSTQVQELTIASPSGRTMSALLLRPSGATPATPAPTIVLSDGTWNNKEMQDANYVELARRGYVVLSIDQYSHGNSQNLTRAEFPDVWALGINDAIEYAATLPFVDKSRIGVSGHSNGALSANLAVVHDNQRPQPLISSVVLVANDAFSTDDAGAWTTIYGHRDVAIIADRYDEFFFNEGNLEGKPATQPARDFLSSPEARRFLSFGLEPPAGFVATSGVVSSQALDGTTAHRVISMIDGEHALATINPAAVSALIDFFGDSLHPPRNLPGSDQIWGAKLAFNALGLVALGVLITLLAGTLMRCNAPAPQVAPLTRLTGRRRVLWWVFQVVGVAFSAFSYLWIAGNTTVMGLALQLGPREWRSAPYSSSDCGPPRTESSSWS</sequence>
<evidence type="ECO:0000256" key="2">
    <source>
        <dbReference type="SAM" id="MobiDB-lite"/>
    </source>
</evidence>
<evidence type="ECO:0000256" key="1">
    <source>
        <dbReference type="ARBA" id="ARBA00008645"/>
    </source>
</evidence>
<gene>
    <name evidence="6" type="ORF">C1706_07365</name>
</gene>
<feature type="chain" id="PRO_5039654217" description="Peptidase S9 prolyl oligopeptidase catalytic domain-containing protein" evidence="4">
    <location>
        <begin position="25"/>
        <end position="412"/>
    </location>
</feature>
<feature type="domain" description="Peptidase S9 prolyl oligopeptidase catalytic" evidence="5">
    <location>
        <begin position="122"/>
        <end position="188"/>
    </location>
</feature>
<keyword evidence="3" id="KW-1133">Transmembrane helix</keyword>
<keyword evidence="4" id="KW-0732">Signal</keyword>
<keyword evidence="3" id="KW-0812">Transmembrane</keyword>
<dbReference type="InterPro" id="IPR001375">
    <property type="entry name" value="Peptidase_S9_cat"/>
</dbReference>
<dbReference type="Pfam" id="PF00326">
    <property type="entry name" value="Peptidase_S9"/>
    <property type="match status" value="1"/>
</dbReference>